<evidence type="ECO:0000256" key="2">
    <source>
        <dbReference type="ARBA" id="ARBA00022692"/>
    </source>
</evidence>
<evidence type="ECO:0000313" key="6">
    <source>
        <dbReference type="EMBL" id="BCR36236.1"/>
    </source>
</evidence>
<dbReference type="InterPro" id="IPR013525">
    <property type="entry name" value="ABC2_TM"/>
</dbReference>
<name>A0A7U9TJT2_9MOLU</name>
<dbReference type="AlphaFoldDB" id="A0A7U9TJT2"/>
<keyword evidence="4" id="KW-0472">Membrane</keyword>
<dbReference type="Proteomes" id="UP000620133">
    <property type="component" value="Chromosome"/>
</dbReference>
<dbReference type="EMBL" id="AP024412">
    <property type="protein sequence ID" value="BCR36236.1"/>
    <property type="molecule type" value="Genomic_DNA"/>
</dbReference>
<organism evidence="6 7">
    <name type="scientific">Mariniplasma anaerobium</name>
    <dbReference type="NCBI Taxonomy" id="2735436"/>
    <lineage>
        <taxon>Bacteria</taxon>
        <taxon>Bacillati</taxon>
        <taxon>Mycoplasmatota</taxon>
        <taxon>Mollicutes</taxon>
        <taxon>Acholeplasmatales</taxon>
        <taxon>Acholeplasmataceae</taxon>
        <taxon>Mariniplasma</taxon>
    </lineage>
</organism>
<dbReference type="RefSeq" id="WP_176238942.1">
    <property type="nucleotide sequence ID" value="NZ_AP024412.1"/>
</dbReference>
<accession>A0A7U9TJT2</accession>
<dbReference type="GO" id="GO:0016020">
    <property type="term" value="C:membrane"/>
    <property type="evidence" value="ECO:0007669"/>
    <property type="project" value="UniProtKB-SubCell"/>
</dbReference>
<reference evidence="6" key="1">
    <citation type="submission" date="2021-01" db="EMBL/GenBank/DDBJ databases">
        <title>Draft genome sequence of Acholeplasmataceae bacterium strain Mahy22.</title>
        <authorList>
            <person name="Watanabe M."/>
            <person name="Kojima H."/>
            <person name="Fukui M."/>
        </authorList>
    </citation>
    <scope>NUCLEOTIDE SEQUENCE</scope>
    <source>
        <strain evidence="6">Mahy22</strain>
    </source>
</reference>
<comment type="subcellular location">
    <subcellularLocation>
        <location evidence="1">Membrane</location>
        <topology evidence="1">Multi-pass membrane protein</topology>
    </subcellularLocation>
</comment>
<dbReference type="GO" id="GO:0140359">
    <property type="term" value="F:ABC-type transporter activity"/>
    <property type="evidence" value="ECO:0007669"/>
    <property type="project" value="InterPro"/>
</dbReference>
<evidence type="ECO:0000256" key="3">
    <source>
        <dbReference type="ARBA" id="ARBA00022989"/>
    </source>
</evidence>
<sequence>MFKRLLKHELKNITKDKMYLFLAVFPIVMAIIAYFLIPYLKDQSTEVVANIVVLVFILLNSFMFGAITAFTLLDDSDDKVLLSLRITPISVKYYVLLKLIISYILGIFATIILLLVTNFIETSNVLDMTYIIILAPLQGPLFALLINSLATNKVEGFVIMKLSGIILMIPIAALFLTKWTELLLGIVPGFWVSRIISMQLIDQDYLLGSTTIYFFVGLIVHLVIGYLLFKLYQKKVNI</sequence>
<protein>
    <recommendedName>
        <fullName evidence="5">ABC-2 type transporter transmembrane domain-containing protein</fullName>
    </recommendedName>
</protein>
<evidence type="ECO:0000256" key="1">
    <source>
        <dbReference type="ARBA" id="ARBA00004141"/>
    </source>
</evidence>
<dbReference type="Pfam" id="PF01061">
    <property type="entry name" value="ABC2_membrane"/>
    <property type="match status" value="1"/>
</dbReference>
<keyword evidence="3" id="KW-1133">Transmembrane helix</keyword>
<evidence type="ECO:0000256" key="4">
    <source>
        <dbReference type="ARBA" id="ARBA00023136"/>
    </source>
</evidence>
<dbReference type="KEGG" id="manr:MPAN_011290"/>
<gene>
    <name evidence="6" type="ORF">MPAN_011290</name>
</gene>
<evidence type="ECO:0000313" key="7">
    <source>
        <dbReference type="Proteomes" id="UP000620133"/>
    </source>
</evidence>
<feature type="domain" description="ABC-2 type transporter transmembrane" evidence="5">
    <location>
        <begin position="2"/>
        <end position="165"/>
    </location>
</feature>
<evidence type="ECO:0000259" key="5">
    <source>
        <dbReference type="Pfam" id="PF01061"/>
    </source>
</evidence>
<proteinExistence type="predicted"/>
<keyword evidence="7" id="KW-1185">Reference proteome</keyword>
<keyword evidence="2" id="KW-0812">Transmembrane</keyword>